<evidence type="ECO:0000313" key="2">
    <source>
        <dbReference type="EMBL" id="TVU21113.1"/>
    </source>
</evidence>
<dbReference type="AlphaFoldDB" id="A0A5J9UBS6"/>
<feature type="non-terminal residue" evidence="2">
    <location>
        <position position="1"/>
    </location>
</feature>
<sequence>MEQALPEDVVAEVLGRLQAPRSLAVARCVCKSWRAVVDSRRLLRADLLPLSLAGVFVEFDFNVLDHTATELFFSCSSPAAKTTTAAVSGDLTYCTRAGFEDVVDHCNGLLLLDGGRCVANPATRQWARLPKQPPPRCADVQAADDVDSYERWPDYCELPYLAFDPAASPHYEVVLVPAVIGSLEDTAPDAEWPPALHETHVYSSATGRWEERSFVLVREEGDGGAAGTMAYMRQDSGFFYYKNNAVYWHGALYVHGKMNLFYKMSLANGTYRVIQPPAGVVTPDSIIHQQVYLGKSKDGVSCAAIDGDLLRLRVWTLDESRPAAAGHSNEWVLKHQNPLQHILPSSPVQDDSCLILLGFHPFQDIGSLLMVALATAQPFPARSNLAQHKSRLASCCRAFAARDINWRVGCSCNREFPSFAR</sequence>
<dbReference type="Gene3D" id="1.20.1280.50">
    <property type="match status" value="1"/>
</dbReference>
<dbReference type="Proteomes" id="UP000324897">
    <property type="component" value="Unassembled WGS sequence"/>
</dbReference>
<dbReference type="Gramene" id="TVU21113">
    <property type="protein sequence ID" value="TVU21113"/>
    <property type="gene ID" value="EJB05_30730"/>
</dbReference>
<name>A0A5J9UBS6_9POAL</name>
<dbReference type="SMART" id="SM00256">
    <property type="entry name" value="FBOX"/>
    <property type="match status" value="1"/>
</dbReference>
<dbReference type="PANTHER" id="PTHR34591">
    <property type="entry name" value="OS03G0653100 PROTEIN-RELATED"/>
    <property type="match status" value="1"/>
</dbReference>
<gene>
    <name evidence="2" type="ORF">EJB05_30730</name>
</gene>
<comment type="caution">
    <text evidence="2">The sequence shown here is derived from an EMBL/GenBank/DDBJ whole genome shotgun (WGS) entry which is preliminary data.</text>
</comment>
<evidence type="ECO:0000259" key="1">
    <source>
        <dbReference type="SMART" id="SM00256"/>
    </source>
</evidence>
<dbReference type="EMBL" id="RWGY01000026">
    <property type="protein sequence ID" value="TVU21113.1"/>
    <property type="molecule type" value="Genomic_DNA"/>
</dbReference>
<feature type="domain" description="F-box" evidence="1">
    <location>
        <begin position="5"/>
        <end position="46"/>
    </location>
</feature>
<reference evidence="2 3" key="1">
    <citation type="journal article" date="2019" name="Sci. Rep.">
        <title>A high-quality genome of Eragrostis curvula grass provides insights into Poaceae evolution and supports new strategies to enhance forage quality.</title>
        <authorList>
            <person name="Carballo J."/>
            <person name="Santos B.A.C.M."/>
            <person name="Zappacosta D."/>
            <person name="Garbus I."/>
            <person name="Selva J.P."/>
            <person name="Gallo C.A."/>
            <person name="Diaz A."/>
            <person name="Albertini E."/>
            <person name="Caccamo M."/>
            <person name="Echenique V."/>
        </authorList>
    </citation>
    <scope>NUCLEOTIDE SEQUENCE [LARGE SCALE GENOMIC DNA]</scope>
    <source>
        <strain evidence="3">cv. Victoria</strain>
        <tissue evidence="2">Leaf</tissue>
    </source>
</reference>
<dbReference type="InterPro" id="IPR001810">
    <property type="entry name" value="F-box_dom"/>
</dbReference>
<proteinExistence type="predicted"/>
<evidence type="ECO:0000313" key="3">
    <source>
        <dbReference type="Proteomes" id="UP000324897"/>
    </source>
</evidence>
<dbReference type="Pfam" id="PF12937">
    <property type="entry name" value="F-box-like"/>
    <property type="match status" value="1"/>
</dbReference>
<dbReference type="SUPFAM" id="SSF81383">
    <property type="entry name" value="F-box domain"/>
    <property type="match status" value="1"/>
</dbReference>
<protein>
    <recommendedName>
        <fullName evidence="1">F-box domain-containing protein</fullName>
    </recommendedName>
</protein>
<dbReference type="InterPro" id="IPR036047">
    <property type="entry name" value="F-box-like_dom_sf"/>
</dbReference>
<keyword evidence="3" id="KW-1185">Reference proteome</keyword>
<dbReference type="PANTHER" id="PTHR34591:SF13">
    <property type="entry name" value="OS03G0669900 PROTEIN"/>
    <property type="match status" value="1"/>
</dbReference>
<organism evidence="2 3">
    <name type="scientific">Eragrostis curvula</name>
    <name type="common">weeping love grass</name>
    <dbReference type="NCBI Taxonomy" id="38414"/>
    <lineage>
        <taxon>Eukaryota</taxon>
        <taxon>Viridiplantae</taxon>
        <taxon>Streptophyta</taxon>
        <taxon>Embryophyta</taxon>
        <taxon>Tracheophyta</taxon>
        <taxon>Spermatophyta</taxon>
        <taxon>Magnoliopsida</taxon>
        <taxon>Liliopsida</taxon>
        <taxon>Poales</taxon>
        <taxon>Poaceae</taxon>
        <taxon>PACMAD clade</taxon>
        <taxon>Chloridoideae</taxon>
        <taxon>Eragrostideae</taxon>
        <taxon>Eragrostidinae</taxon>
        <taxon>Eragrostis</taxon>
    </lineage>
</organism>
<accession>A0A5J9UBS6</accession>